<dbReference type="Proteomes" id="UP001165101">
    <property type="component" value="Unassembled WGS sequence"/>
</dbReference>
<evidence type="ECO:0000313" key="1">
    <source>
        <dbReference type="EMBL" id="GMF02314.1"/>
    </source>
</evidence>
<protein>
    <submittedName>
        <fullName evidence="1">Unnamed protein product</fullName>
    </submittedName>
</protein>
<comment type="caution">
    <text evidence="1">The sequence shown here is derived from an EMBL/GenBank/DDBJ whole genome shotgun (WGS) entry which is preliminary data.</text>
</comment>
<sequence length="178" mass="19173">MSYSISSVIDKYDSDTTGTQITCSKHMISNSRGVPTSVSHPIENDTISSSFANGDSVSEKLATKTIDSQLESHKLSSSQTEPTEKSISQMNDNSDNKTMGGANMATSHPSMTTSKAFTVSEYDNIEGMSSSFTFISFTTSNNIISIYNPSSDIVGNAMRYSPTSGLSFGVFIFILCLF</sequence>
<gene>
    <name evidence="1" type="ORF">Cboi01_000608000</name>
</gene>
<organism evidence="1 2">
    <name type="scientific">Candida boidinii</name>
    <name type="common">Yeast</name>
    <dbReference type="NCBI Taxonomy" id="5477"/>
    <lineage>
        <taxon>Eukaryota</taxon>
        <taxon>Fungi</taxon>
        <taxon>Dikarya</taxon>
        <taxon>Ascomycota</taxon>
        <taxon>Saccharomycotina</taxon>
        <taxon>Pichiomycetes</taxon>
        <taxon>Pichiales</taxon>
        <taxon>Pichiaceae</taxon>
        <taxon>Ogataea</taxon>
        <taxon>Ogataea/Candida clade</taxon>
    </lineage>
</organism>
<keyword evidence="2" id="KW-1185">Reference proteome</keyword>
<accession>A0ACB5U652</accession>
<name>A0ACB5U652_CANBO</name>
<dbReference type="EMBL" id="BSXV01005475">
    <property type="protein sequence ID" value="GMF02314.1"/>
    <property type="molecule type" value="Genomic_DNA"/>
</dbReference>
<proteinExistence type="predicted"/>
<evidence type="ECO:0000313" key="2">
    <source>
        <dbReference type="Proteomes" id="UP001165101"/>
    </source>
</evidence>
<reference evidence="1" key="1">
    <citation type="submission" date="2023-04" db="EMBL/GenBank/DDBJ databases">
        <title>Candida boidinii NBRC 1967.</title>
        <authorList>
            <person name="Ichikawa N."/>
            <person name="Sato H."/>
            <person name="Tonouchi N."/>
        </authorList>
    </citation>
    <scope>NUCLEOTIDE SEQUENCE</scope>
    <source>
        <strain evidence="1">NBRC 1967</strain>
    </source>
</reference>